<comment type="caution">
    <text evidence="1">The sequence shown here is derived from an EMBL/GenBank/DDBJ whole genome shotgun (WGS) entry which is preliminary data.</text>
</comment>
<protein>
    <submittedName>
        <fullName evidence="1">Uncharacterized protein</fullName>
    </submittedName>
</protein>
<sequence>MYKLSHSCFIAKRYLIYRKPLRGIACNRLIASTKKILFYFPYAEIFNISILIRGVKNKSLKVIMICVCSGENLLQSNKNRDKKWRLVKLLGQTIENLPKFTKIQPFVGQKKKRTNSNIQKYRHGYSTEQITKL</sequence>
<accession>A0A3M7RQ21</accession>
<proteinExistence type="predicted"/>
<reference evidence="1 2" key="1">
    <citation type="journal article" date="2018" name="Sci. Rep.">
        <title>Genomic signatures of local adaptation to the degree of environmental predictability in rotifers.</title>
        <authorList>
            <person name="Franch-Gras L."/>
            <person name="Hahn C."/>
            <person name="Garcia-Roger E.M."/>
            <person name="Carmona M.J."/>
            <person name="Serra M."/>
            <person name="Gomez A."/>
        </authorList>
    </citation>
    <scope>NUCLEOTIDE SEQUENCE [LARGE SCALE GENOMIC DNA]</scope>
    <source>
        <strain evidence="1">HYR1</strain>
    </source>
</reference>
<organism evidence="1 2">
    <name type="scientific">Brachionus plicatilis</name>
    <name type="common">Marine rotifer</name>
    <name type="synonym">Brachionus muelleri</name>
    <dbReference type="NCBI Taxonomy" id="10195"/>
    <lineage>
        <taxon>Eukaryota</taxon>
        <taxon>Metazoa</taxon>
        <taxon>Spiralia</taxon>
        <taxon>Gnathifera</taxon>
        <taxon>Rotifera</taxon>
        <taxon>Eurotatoria</taxon>
        <taxon>Monogononta</taxon>
        <taxon>Pseudotrocha</taxon>
        <taxon>Ploima</taxon>
        <taxon>Brachionidae</taxon>
        <taxon>Brachionus</taxon>
    </lineage>
</organism>
<gene>
    <name evidence="1" type="ORF">BpHYR1_052111</name>
</gene>
<evidence type="ECO:0000313" key="1">
    <source>
        <dbReference type="EMBL" id="RNA25435.1"/>
    </source>
</evidence>
<evidence type="ECO:0000313" key="2">
    <source>
        <dbReference type="Proteomes" id="UP000276133"/>
    </source>
</evidence>
<keyword evidence="2" id="KW-1185">Reference proteome</keyword>
<name>A0A3M7RQ21_BRAPC</name>
<dbReference type="Proteomes" id="UP000276133">
    <property type="component" value="Unassembled WGS sequence"/>
</dbReference>
<dbReference type="AlphaFoldDB" id="A0A3M7RQ21"/>
<dbReference type="EMBL" id="REGN01002928">
    <property type="protein sequence ID" value="RNA25435.1"/>
    <property type="molecule type" value="Genomic_DNA"/>
</dbReference>